<evidence type="ECO:0000259" key="13">
    <source>
        <dbReference type="PROSITE" id="PS50109"/>
    </source>
</evidence>
<dbReference type="CDD" id="cd06225">
    <property type="entry name" value="HAMP"/>
    <property type="match status" value="1"/>
</dbReference>
<dbReference type="InterPro" id="IPR010559">
    <property type="entry name" value="Sig_transdc_His_kin_internal"/>
</dbReference>
<dbReference type="InterPro" id="IPR003660">
    <property type="entry name" value="HAMP_dom"/>
</dbReference>
<dbReference type="PROSITE" id="PS50109">
    <property type="entry name" value="HIS_KIN"/>
    <property type="match status" value="1"/>
</dbReference>
<dbReference type="Pfam" id="PF02518">
    <property type="entry name" value="HATPase_c"/>
    <property type="match status" value="1"/>
</dbReference>
<evidence type="ECO:0000256" key="9">
    <source>
        <dbReference type="ARBA" id="ARBA00022989"/>
    </source>
</evidence>
<dbReference type="PATRIC" id="fig|698948.3.peg.943"/>
<feature type="domain" description="HAMP" evidence="14">
    <location>
        <begin position="319"/>
        <end position="371"/>
    </location>
</feature>
<dbReference type="InterPro" id="IPR033479">
    <property type="entry name" value="dCache_1"/>
</dbReference>
<dbReference type="AlphaFoldDB" id="L0IIL3"/>
<dbReference type="Pfam" id="PF06580">
    <property type="entry name" value="His_kinase"/>
    <property type="match status" value="1"/>
</dbReference>
<keyword evidence="10" id="KW-0902">Two-component regulatory system</keyword>
<feature type="transmembrane region" description="Helical" evidence="12">
    <location>
        <begin position="20"/>
        <end position="37"/>
    </location>
</feature>
<dbReference type="SMART" id="SM00387">
    <property type="entry name" value="HATPase_c"/>
    <property type="match status" value="1"/>
</dbReference>
<name>L0IIL3_THETR</name>
<protein>
    <recommendedName>
        <fullName evidence="3">histidine kinase</fullName>
        <ecNumber evidence="3">2.7.13.3</ecNumber>
    </recommendedName>
</protein>
<feature type="domain" description="Histidine kinase" evidence="13">
    <location>
        <begin position="481"/>
        <end position="580"/>
    </location>
</feature>
<keyword evidence="9 12" id="KW-1133">Transmembrane helix</keyword>
<keyword evidence="4" id="KW-1003">Cell membrane</keyword>
<evidence type="ECO:0000313" key="16">
    <source>
        <dbReference type="Proteomes" id="UP000010845"/>
    </source>
</evidence>
<evidence type="ECO:0000313" key="15">
    <source>
        <dbReference type="EMBL" id="AGB18609.1"/>
    </source>
</evidence>
<dbReference type="HOGENOM" id="CLU_020473_6_1_9"/>
<dbReference type="EMBL" id="CP003066">
    <property type="protein sequence ID" value="AGB18609.1"/>
    <property type="molecule type" value="Genomic_DNA"/>
</dbReference>
<sequence length="586" mass="66386">MLKRFIKKFGDLNISTKIILYYMFVLIISISFLSIAYKEINNNITNNKVMQVSNEIVSNINSNIESLINSVDNQSKILISSQLLQAALSSGNAGNNANFIQPMSKYLADFLNFSDFISSIYIFDTKGNEYFVDNISFKSISLPMIQSTNWYNRLLGLKGGYILEVNGGGLLENNKSNQGYVSFIRIINDINTQKPSGIMIINISESYLNKYINSAINTYTSSIILKDEKGNSIVEPTNISKSLNDEIFNYIEPNNSTIKKIDGKVYIISDLKNRFGWNIISVTPFNELNSQFLIYNIILLLVIIINIILLILGLLFISLFITQPIIKLVNSMKGIKDGKFEKVNIITGNDEIGMLKDVYNKMIDEIKKLIGDIISEQKMKRKLELDVMQSQIKPHFLFNSFDAISALILMGDTKNASKIVKALGKFYRSFLINGNEEITIKEELDIINNYLTIQKIRFGDKFSVVMNIDERVLNYKIPKLILQPLVENALNHGVRNKEGHGIISIKALYGDNQIILMVEDNGKGMSEEKIREIESGMSKGVGLKSTIERLKIYYNSADVVKIYSKIDEGTKIEITIPKNKEDQNDK</sequence>
<evidence type="ECO:0000256" key="3">
    <source>
        <dbReference type="ARBA" id="ARBA00012438"/>
    </source>
</evidence>
<evidence type="ECO:0000256" key="12">
    <source>
        <dbReference type="SAM" id="Phobius"/>
    </source>
</evidence>
<evidence type="ECO:0000256" key="4">
    <source>
        <dbReference type="ARBA" id="ARBA00022475"/>
    </source>
</evidence>
<evidence type="ECO:0000256" key="5">
    <source>
        <dbReference type="ARBA" id="ARBA00022553"/>
    </source>
</evidence>
<accession>L0IIL3</accession>
<evidence type="ECO:0000256" key="11">
    <source>
        <dbReference type="ARBA" id="ARBA00023136"/>
    </source>
</evidence>
<dbReference type="EC" id="2.7.13.3" evidence="3"/>
<evidence type="ECO:0000256" key="8">
    <source>
        <dbReference type="ARBA" id="ARBA00022777"/>
    </source>
</evidence>
<evidence type="ECO:0000259" key="14">
    <source>
        <dbReference type="PROSITE" id="PS50885"/>
    </source>
</evidence>
<dbReference type="InterPro" id="IPR005467">
    <property type="entry name" value="His_kinase_dom"/>
</dbReference>
<organism evidence="15 16">
    <name type="scientific">Thermoanaerobacterium thermosaccharolyticum M0795</name>
    <dbReference type="NCBI Taxonomy" id="698948"/>
    <lineage>
        <taxon>Bacteria</taxon>
        <taxon>Bacillati</taxon>
        <taxon>Bacillota</taxon>
        <taxon>Clostridia</taxon>
        <taxon>Thermoanaerobacterales</taxon>
        <taxon>Thermoanaerobacteraceae</taxon>
        <taxon>Thermoanaerobacterium</taxon>
    </lineage>
</organism>
<dbReference type="PANTHER" id="PTHR34220:SF7">
    <property type="entry name" value="SENSOR HISTIDINE KINASE YPDA"/>
    <property type="match status" value="1"/>
</dbReference>
<dbReference type="InterPro" id="IPR003594">
    <property type="entry name" value="HATPase_dom"/>
</dbReference>
<keyword evidence="5" id="KW-0597">Phosphoprotein</keyword>
<evidence type="ECO:0000256" key="7">
    <source>
        <dbReference type="ARBA" id="ARBA00022692"/>
    </source>
</evidence>
<keyword evidence="11 12" id="KW-0472">Membrane</keyword>
<proteinExistence type="predicted"/>
<dbReference type="SUPFAM" id="SSF158472">
    <property type="entry name" value="HAMP domain-like"/>
    <property type="match status" value="1"/>
</dbReference>
<dbReference type="PANTHER" id="PTHR34220">
    <property type="entry name" value="SENSOR HISTIDINE KINASE YPDA"/>
    <property type="match status" value="1"/>
</dbReference>
<dbReference type="GO" id="GO:0000155">
    <property type="term" value="F:phosphorelay sensor kinase activity"/>
    <property type="evidence" value="ECO:0007669"/>
    <property type="project" value="InterPro"/>
</dbReference>
<dbReference type="GO" id="GO:0005886">
    <property type="term" value="C:plasma membrane"/>
    <property type="evidence" value="ECO:0007669"/>
    <property type="project" value="UniProtKB-SubCell"/>
</dbReference>
<evidence type="ECO:0000256" key="6">
    <source>
        <dbReference type="ARBA" id="ARBA00022679"/>
    </source>
</evidence>
<feature type="transmembrane region" description="Helical" evidence="12">
    <location>
        <begin position="293"/>
        <end position="322"/>
    </location>
</feature>
<dbReference type="SUPFAM" id="SSF55874">
    <property type="entry name" value="ATPase domain of HSP90 chaperone/DNA topoisomerase II/histidine kinase"/>
    <property type="match status" value="1"/>
</dbReference>
<evidence type="ECO:0000256" key="2">
    <source>
        <dbReference type="ARBA" id="ARBA00004651"/>
    </source>
</evidence>
<keyword evidence="6" id="KW-0808">Transferase</keyword>
<reference evidence="15 16" key="1">
    <citation type="submission" date="2012-03" db="EMBL/GenBank/DDBJ databases">
        <title>Complete sequence of chromosome of Thermoanaerobacterium thermosaccharolyticum M0795.</title>
        <authorList>
            <consortium name="US DOE Joint Genome Institute"/>
            <person name="Lucas S."/>
            <person name="Han J."/>
            <person name="Lapidus A."/>
            <person name="Cheng J.-F."/>
            <person name="Goodwin L."/>
            <person name="Pitluck S."/>
            <person name="Peters L."/>
            <person name="Teshima H."/>
            <person name="Detter J.C."/>
            <person name="Han C."/>
            <person name="Tapia R."/>
            <person name="Land M."/>
            <person name="Hauser L."/>
            <person name="Kyrpides N."/>
            <person name="Ivanova N."/>
            <person name="Pagani I."/>
            <person name="Feinberg L."/>
            <person name="Folden J."/>
            <person name="Hogsett D."/>
            <person name="Shaw J."/>
            <person name="Woyke T."/>
        </authorList>
    </citation>
    <scope>NUCLEOTIDE SEQUENCE [LARGE SCALE GENOMIC DNA]</scope>
    <source>
        <strain evidence="15 16">M0795</strain>
    </source>
</reference>
<keyword evidence="8" id="KW-0418">Kinase</keyword>
<dbReference type="Pfam" id="PF02743">
    <property type="entry name" value="dCache_1"/>
    <property type="match status" value="1"/>
</dbReference>
<evidence type="ECO:0000256" key="10">
    <source>
        <dbReference type="ARBA" id="ARBA00023012"/>
    </source>
</evidence>
<dbReference type="KEGG" id="tto:Thethe_00946"/>
<comment type="subcellular location">
    <subcellularLocation>
        <location evidence="2">Cell membrane</location>
        <topology evidence="2">Multi-pass membrane protein</topology>
    </subcellularLocation>
</comment>
<dbReference type="Gene3D" id="3.30.565.10">
    <property type="entry name" value="Histidine kinase-like ATPase, C-terminal domain"/>
    <property type="match status" value="1"/>
</dbReference>
<dbReference type="RefSeq" id="WP_015311298.1">
    <property type="nucleotide sequence ID" value="NC_019970.1"/>
</dbReference>
<evidence type="ECO:0000256" key="1">
    <source>
        <dbReference type="ARBA" id="ARBA00000085"/>
    </source>
</evidence>
<dbReference type="InterPro" id="IPR050640">
    <property type="entry name" value="Bact_2-comp_sensor_kinase"/>
</dbReference>
<dbReference type="SMART" id="SM00304">
    <property type="entry name" value="HAMP"/>
    <property type="match status" value="1"/>
</dbReference>
<dbReference type="InterPro" id="IPR036890">
    <property type="entry name" value="HATPase_C_sf"/>
</dbReference>
<comment type="catalytic activity">
    <reaction evidence="1">
        <text>ATP + protein L-histidine = ADP + protein N-phospho-L-histidine.</text>
        <dbReference type="EC" id="2.7.13.3"/>
    </reaction>
</comment>
<gene>
    <name evidence="15" type="ORF">Thethe_00946</name>
</gene>
<dbReference type="PROSITE" id="PS50885">
    <property type="entry name" value="HAMP"/>
    <property type="match status" value="1"/>
</dbReference>
<dbReference type="Gene3D" id="6.10.340.10">
    <property type="match status" value="1"/>
</dbReference>
<dbReference type="Proteomes" id="UP000010845">
    <property type="component" value="Chromosome"/>
</dbReference>
<keyword evidence="7 12" id="KW-0812">Transmembrane</keyword>